<feature type="compositionally biased region" description="Basic residues" evidence="2">
    <location>
        <begin position="273"/>
        <end position="284"/>
    </location>
</feature>
<name>A0ABS2L801_9MICO</name>
<evidence type="ECO:0000313" key="4">
    <source>
        <dbReference type="EMBL" id="MBM7473231.1"/>
    </source>
</evidence>
<proteinExistence type="predicted"/>
<dbReference type="PANTHER" id="PTHR12110">
    <property type="entry name" value="HYDROXYPYRUVATE ISOMERASE"/>
    <property type="match status" value="1"/>
</dbReference>
<accession>A0ABS2L801</accession>
<dbReference type="Pfam" id="PF01261">
    <property type="entry name" value="AP_endonuc_2"/>
    <property type="match status" value="1"/>
</dbReference>
<evidence type="ECO:0000256" key="1">
    <source>
        <dbReference type="ARBA" id="ARBA00023277"/>
    </source>
</evidence>
<keyword evidence="4" id="KW-0413">Isomerase</keyword>
<dbReference type="InterPro" id="IPR036237">
    <property type="entry name" value="Xyl_isomerase-like_sf"/>
</dbReference>
<keyword evidence="5" id="KW-1185">Reference proteome</keyword>
<evidence type="ECO:0000259" key="3">
    <source>
        <dbReference type="Pfam" id="PF01261"/>
    </source>
</evidence>
<dbReference type="SUPFAM" id="SSF51658">
    <property type="entry name" value="Xylose isomerase-like"/>
    <property type="match status" value="1"/>
</dbReference>
<sequence>MIRVGMSTSCVYPLGVEEGFRHASLAGFDGVEVMVTRDEVTQSPDTLLALSEKYGMPILSIHAPVLLLTHFVWGRDPQIKLEKSAELAKSVGATAVVVHPPFRWQAGYAENFLRIVRETTETFGVEIAVENMFPWKVKNTSVKAYSPGWDPVVMDCDAVTLDFSHAALSGRDSLEMAEALGSRLRHVHLCDGSASLDEGRIFDEHLLPGYGSQPVREVLQFLHSSGWSGNIVAEVNTRKAKTEDDRLELLRETAAFGRGEEWPNADAADGTKHTQKKRSQKKAARAASKLQVDSGVKNHGTKAEGDDTSARSEEKREKRRAKAVKKAHKQARRAGQSA</sequence>
<organism evidence="4 5">
    <name type="scientific">Subtercola frigoramans</name>
    <dbReference type="NCBI Taxonomy" id="120298"/>
    <lineage>
        <taxon>Bacteria</taxon>
        <taxon>Bacillati</taxon>
        <taxon>Actinomycetota</taxon>
        <taxon>Actinomycetes</taxon>
        <taxon>Micrococcales</taxon>
        <taxon>Microbacteriaceae</taxon>
        <taxon>Subtercola</taxon>
    </lineage>
</organism>
<evidence type="ECO:0000313" key="5">
    <source>
        <dbReference type="Proteomes" id="UP000776164"/>
    </source>
</evidence>
<dbReference type="EMBL" id="JAFBBU010000001">
    <property type="protein sequence ID" value="MBM7473231.1"/>
    <property type="molecule type" value="Genomic_DNA"/>
</dbReference>
<dbReference type="InterPro" id="IPR050312">
    <property type="entry name" value="IolE/XylAMocC-like"/>
</dbReference>
<dbReference type="GO" id="GO:0016853">
    <property type="term" value="F:isomerase activity"/>
    <property type="evidence" value="ECO:0007669"/>
    <property type="project" value="UniProtKB-KW"/>
</dbReference>
<feature type="compositionally biased region" description="Basic residues" evidence="2">
    <location>
        <begin position="317"/>
        <end position="332"/>
    </location>
</feature>
<feature type="region of interest" description="Disordered" evidence="2">
    <location>
        <begin position="258"/>
        <end position="338"/>
    </location>
</feature>
<dbReference type="RefSeq" id="WP_205110508.1">
    <property type="nucleotide sequence ID" value="NZ_JAFBBU010000001.1"/>
</dbReference>
<dbReference type="Proteomes" id="UP000776164">
    <property type="component" value="Unassembled WGS sequence"/>
</dbReference>
<dbReference type="Gene3D" id="3.20.20.150">
    <property type="entry name" value="Divalent-metal-dependent TIM barrel enzymes"/>
    <property type="match status" value="1"/>
</dbReference>
<protein>
    <submittedName>
        <fullName evidence="4">Sugar phosphate isomerase/epimerase</fullName>
    </submittedName>
</protein>
<evidence type="ECO:0000256" key="2">
    <source>
        <dbReference type="SAM" id="MobiDB-lite"/>
    </source>
</evidence>
<keyword evidence="1" id="KW-0119">Carbohydrate metabolism</keyword>
<feature type="domain" description="Xylose isomerase-like TIM barrel" evidence="3">
    <location>
        <begin position="20"/>
        <end position="252"/>
    </location>
</feature>
<feature type="compositionally biased region" description="Basic and acidic residues" evidence="2">
    <location>
        <begin position="301"/>
        <end position="316"/>
    </location>
</feature>
<dbReference type="PANTHER" id="PTHR12110:SF47">
    <property type="match status" value="1"/>
</dbReference>
<dbReference type="InterPro" id="IPR013022">
    <property type="entry name" value="Xyl_isomerase-like_TIM-brl"/>
</dbReference>
<reference evidence="4 5" key="1">
    <citation type="submission" date="2021-01" db="EMBL/GenBank/DDBJ databases">
        <title>Sequencing the genomes of 1000 actinobacteria strains.</title>
        <authorList>
            <person name="Klenk H.-P."/>
        </authorList>
    </citation>
    <scope>NUCLEOTIDE SEQUENCE [LARGE SCALE GENOMIC DNA]</scope>
    <source>
        <strain evidence="4 5">DSM 13057</strain>
    </source>
</reference>
<comment type="caution">
    <text evidence="4">The sequence shown here is derived from an EMBL/GenBank/DDBJ whole genome shotgun (WGS) entry which is preliminary data.</text>
</comment>
<gene>
    <name evidence="4" type="ORF">JOE66_002865</name>
</gene>